<dbReference type="InterPro" id="IPR001810">
    <property type="entry name" value="F-box_dom"/>
</dbReference>
<dbReference type="EMBL" id="LJZO01000073">
    <property type="protein sequence ID" value="ROV87950.1"/>
    <property type="molecule type" value="Genomic_DNA"/>
</dbReference>
<organism evidence="2 3">
    <name type="scientific">Cytospora chrysosperma</name>
    <name type="common">Cytospora canker fungus</name>
    <name type="synonym">Sphaeria chrysosperma</name>
    <dbReference type="NCBI Taxonomy" id="252740"/>
    <lineage>
        <taxon>Eukaryota</taxon>
        <taxon>Fungi</taxon>
        <taxon>Dikarya</taxon>
        <taxon>Ascomycota</taxon>
        <taxon>Pezizomycotina</taxon>
        <taxon>Sordariomycetes</taxon>
        <taxon>Sordariomycetidae</taxon>
        <taxon>Diaporthales</taxon>
        <taxon>Cytosporaceae</taxon>
        <taxon>Cytospora</taxon>
    </lineage>
</organism>
<proteinExistence type="predicted"/>
<sequence length="654" mass="72280">MLDTLPDDILFIILTHLECAKDVRSLLLANRRLINLNQSHDEAWRIFVRSRFPGVSLPHQQSPSSSSSAAAAAAGANQLGWHDLANSSTWQSRAWDRRSISFNAMLPIPTRSQRSAARRRQAVPFHPVLDAHVDPFMKEELVVWGAGENLVARRRRRGKAGASPDKDVWHRVDGQKFNYVAGHDDIRAVSLVEDVGRDGLGALVGRDNGHLALLDVSEGNFGQRLADFSPAHVAQRVAGRGDDQKTVNSVDVLHQKRLVAAATKAGVYLYPLPEEFNVNVQPSAYLDFTAQHFEPGTTLGHARWMNEDTMVLALQGCTHQLRYATVTPTGIESLTPYKNAALEDKFDVSYTNGRLCTNSLTPLDASSITGGDSKLLLSAWRDGSVRLQDLRTPSAFDMVYCDNIDPWSEFESLLPFGTSHFIGGGALGASIKVFDFRWQRGYYHTAAMPCGPDAPSPRPHQPFIPSPAHLAKCRGRCDHMAGRRCRWHELSRDLYYRPNGTFFFSMSLPREAAYAGVWSLARASPLSPNFYIGISGGVVEASLCSVVNGAPEFDPVFGCAAGQGQGQDLGVGYSTVGLDAGLMETGDGMMYKDNDRSVRMPPMRGKGRSKMRWEDYEGIPGEVRGRHRLDERYHILDDFVDDVDLQAVAEGRWN</sequence>
<protein>
    <recommendedName>
        <fullName evidence="1">F-box domain-containing protein</fullName>
    </recommendedName>
</protein>
<evidence type="ECO:0000313" key="2">
    <source>
        <dbReference type="EMBL" id="ROV87950.1"/>
    </source>
</evidence>
<evidence type="ECO:0000259" key="1">
    <source>
        <dbReference type="PROSITE" id="PS50181"/>
    </source>
</evidence>
<dbReference type="InterPro" id="IPR036047">
    <property type="entry name" value="F-box-like_dom_sf"/>
</dbReference>
<dbReference type="Proteomes" id="UP000284375">
    <property type="component" value="Unassembled WGS sequence"/>
</dbReference>
<dbReference type="SUPFAM" id="SSF81383">
    <property type="entry name" value="F-box domain"/>
    <property type="match status" value="1"/>
</dbReference>
<comment type="caution">
    <text evidence="2">The sequence shown here is derived from an EMBL/GenBank/DDBJ whole genome shotgun (WGS) entry which is preliminary data.</text>
</comment>
<dbReference type="AlphaFoldDB" id="A0A423VAK5"/>
<dbReference type="PROSITE" id="PS50181">
    <property type="entry name" value="FBOX"/>
    <property type="match status" value="1"/>
</dbReference>
<dbReference type="OrthoDB" id="1259151at2759"/>
<dbReference type="STRING" id="252740.A0A423VAK5"/>
<gene>
    <name evidence="2" type="ORF">VSDG_09454</name>
</gene>
<feature type="domain" description="F-box" evidence="1">
    <location>
        <begin position="1"/>
        <end position="47"/>
    </location>
</feature>
<keyword evidence="3" id="KW-1185">Reference proteome</keyword>
<name>A0A423VAK5_CYTCH</name>
<evidence type="ECO:0000313" key="3">
    <source>
        <dbReference type="Proteomes" id="UP000284375"/>
    </source>
</evidence>
<dbReference type="InterPro" id="IPR036322">
    <property type="entry name" value="WD40_repeat_dom_sf"/>
</dbReference>
<reference evidence="2 3" key="1">
    <citation type="submission" date="2015-09" db="EMBL/GenBank/DDBJ databases">
        <title>Host preference determinants of Valsa canker pathogens revealed by comparative genomics.</title>
        <authorList>
            <person name="Yin Z."/>
            <person name="Huang L."/>
        </authorList>
    </citation>
    <scope>NUCLEOTIDE SEQUENCE [LARGE SCALE GENOMIC DNA]</scope>
    <source>
        <strain evidence="2 3">YSFL</strain>
    </source>
</reference>
<accession>A0A423VAK5</accession>
<dbReference type="SUPFAM" id="SSF50978">
    <property type="entry name" value="WD40 repeat-like"/>
    <property type="match status" value="1"/>
</dbReference>